<dbReference type="AlphaFoldDB" id="I3ZIK9"/>
<dbReference type="HOGENOM" id="CLU_1474484_0_0_0"/>
<dbReference type="InterPro" id="IPR012296">
    <property type="entry name" value="Nuclease_put_TT1808"/>
</dbReference>
<dbReference type="RefSeq" id="WP_014786341.1">
    <property type="nucleotide sequence ID" value="NC_018014.1"/>
</dbReference>
<evidence type="ECO:0000313" key="1">
    <source>
        <dbReference type="EMBL" id="AFL89077.1"/>
    </source>
</evidence>
<name>I3ZIK9_TERRK</name>
<reference evidence="1 2" key="1">
    <citation type="submission" date="2012-06" db="EMBL/GenBank/DDBJ databases">
        <title>Complete genome of Terriglobus roseus DSM 18391.</title>
        <authorList>
            <consortium name="US DOE Joint Genome Institute (JGI-PGF)"/>
            <person name="Lucas S."/>
            <person name="Copeland A."/>
            <person name="Lapidus A."/>
            <person name="Glavina del Rio T."/>
            <person name="Dalin E."/>
            <person name="Tice H."/>
            <person name="Bruce D."/>
            <person name="Goodwin L."/>
            <person name="Pitluck S."/>
            <person name="Peters L."/>
            <person name="Mikhailova N."/>
            <person name="Munk A.C.C."/>
            <person name="Kyrpides N."/>
            <person name="Mavromatis K."/>
            <person name="Ivanova N."/>
            <person name="Brettin T."/>
            <person name="Detter J.C."/>
            <person name="Han C."/>
            <person name="Larimer F."/>
            <person name="Land M."/>
            <person name="Hauser L."/>
            <person name="Markowitz V."/>
            <person name="Cheng J.-F."/>
            <person name="Hugenholtz P."/>
            <person name="Woyke T."/>
            <person name="Wu D."/>
            <person name="Brambilla E."/>
            <person name="Klenk H.-P."/>
            <person name="Eisen J.A."/>
        </authorList>
    </citation>
    <scope>NUCLEOTIDE SEQUENCE [LARGE SCALE GENOMIC DNA]</scope>
    <source>
        <strain evidence="2">DSM 18391 / NRRL B-41598 / KBS 63</strain>
    </source>
</reference>
<keyword evidence="2" id="KW-1185">Reference proteome</keyword>
<dbReference type="EMBL" id="CP003379">
    <property type="protein sequence ID" value="AFL89077.1"/>
    <property type="molecule type" value="Genomic_DNA"/>
</dbReference>
<accession>I3ZIK9</accession>
<evidence type="ECO:0000313" key="2">
    <source>
        <dbReference type="Proteomes" id="UP000006056"/>
    </source>
</evidence>
<sequence>MNGNSNSANPETQMYSAERLQADPFERAQAGLRTILAAHFHANRRQWGLTTLCRQRIVISPKESTICDICILGPDAPLERVVRSPPMICIDVMSEEPLALVQSRADLYESMGVKHIWLLDPAYRAAWRATSAGLFQVRDDQMMISGTSIGFRLSGVFDELEELLRPPQRLSVSSAIERTRNRS</sequence>
<protein>
    <recommendedName>
        <fullName evidence="3">Restriction endonuclease domain-containing protein</fullName>
    </recommendedName>
</protein>
<dbReference type="KEGG" id="trs:Terro_2841"/>
<proteinExistence type="predicted"/>
<dbReference type="STRING" id="926566.Terro_2841"/>
<gene>
    <name evidence="1" type="ordered locus">Terro_2841</name>
</gene>
<organism evidence="1 2">
    <name type="scientific">Terriglobus roseus (strain DSM 18391 / NRRL B-41598 / KBS 63)</name>
    <dbReference type="NCBI Taxonomy" id="926566"/>
    <lineage>
        <taxon>Bacteria</taxon>
        <taxon>Pseudomonadati</taxon>
        <taxon>Acidobacteriota</taxon>
        <taxon>Terriglobia</taxon>
        <taxon>Terriglobales</taxon>
        <taxon>Acidobacteriaceae</taxon>
        <taxon>Terriglobus</taxon>
    </lineage>
</organism>
<evidence type="ECO:0008006" key="3">
    <source>
        <dbReference type="Google" id="ProtNLM"/>
    </source>
</evidence>
<dbReference type="eggNOG" id="COG4636">
    <property type="taxonomic scope" value="Bacteria"/>
</dbReference>
<dbReference type="Gene3D" id="3.90.1570.10">
    <property type="entry name" value="tt1808, chain A"/>
    <property type="match status" value="1"/>
</dbReference>
<dbReference type="OrthoDB" id="9808428at2"/>
<dbReference type="Proteomes" id="UP000006056">
    <property type="component" value="Chromosome"/>
</dbReference>